<dbReference type="Proteomes" id="UP000652761">
    <property type="component" value="Unassembled WGS sequence"/>
</dbReference>
<protein>
    <submittedName>
        <fullName evidence="1">Uncharacterized protein</fullName>
    </submittedName>
</protein>
<accession>A0A843UJ22</accession>
<evidence type="ECO:0000313" key="2">
    <source>
        <dbReference type="Proteomes" id="UP000652761"/>
    </source>
</evidence>
<evidence type="ECO:0000313" key="1">
    <source>
        <dbReference type="EMBL" id="MQL83495.1"/>
    </source>
</evidence>
<comment type="caution">
    <text evidence="1">The sequence shown here is derived from an EMBL/GenBank/DDBJ whole genome shotgun (WGS) entry which is preliminary data.</text>
</comment>
<reference evidence="1" key="1">
    <citation type="submission" date="2017-07" db="EMBL/GenBank/DDBJ databases">
        <title>Taro Niue Genome Assembly and Annotation.</title>
        <authorList>
            <person name="Atibalentja N."/>
            <person name="Keating K."/>
            <person name="Fields C.J."/>
        </authorList>
    </citation>
    <scope>NUCLEOTIDE SEQUENCE</scope>
    <source>
        <strain evidence="1">Niue_2</strain>
        <tissue evidence="1">Leaf</tissue>
    </source>
</reference>
<gene>
    <name evidence="1" type="ORF">Taro_015990</name>
</gene>
<proteinExistence type="predicted"/>
<dbReference type="AlphaFoldDB" id="A0A843UJ22"/>
<sequence length="294" mass="31540">MASLACWRMPQGKSGSTCGPSTLWRFEVVVPVVRHSFSHGCSVSLMVTPGCSFPTSWRSGMLGACVVRLWSHVVAPVFRELLCLGGCVLRCCFHIVFDLTGSAGVVFRPALVVGRGITLFRCFVVLCSRSGMLGACVVRLWSHVVAPVFRELLYLSGGVPRCCFCIVFDSAGSAGVVFGPTMVVGGGITLFRCFVILCSRCFPLYCFLEYFASTFVGVPAALAGKGLVIPTEPCSRSSPPYSLQVGTRCRRNSLSDGRGGGLFTVGCQQCELRACCEALWAGRLGPKRSQVLCL</sequence>
<name>A0A843UJ22_COLES</name>
<dbReference type="EMBL" id="NMUH01000698">
    <property type="protein sequence ID" value="MQL83495.1"/>
    <property type="molecule type" value="Genomic_DNA"/>
</dbReference>
<keyword evidence="2" id="KW-1185">Reference proteome</keyword>
<organism evidence="1 2">
    <name type="scientific">Colocasia esculenta</name>
    <name type="common">Wild taro</name>
    <name type="synonym">Arum esculentum</name>
    <dbReference type="NCBI Taxonomy" id="4460"/>
    <lineage>
        <taxon>Eukaryota</taxon>
        <taxon>Viridiplantae</taxon>
        <taxon>Streptophyta</taxon>
        <taxon>Embryophyta</taxon>
        <taxon>Tracheophyta</taxon>
        <taxon>Spermatophyta</taxon>
        <taxon>Magnoliopsida</taxon>
        <taxon>Liliopsida</taxon>
        <taxon>Araceae</taxon>
        <taxon>Aroideae</taxon>
        <taxon>Colocasieae</taxon>
        <taxon>Colocasia</taxon>
    </lineage>
</organism>